<evidence type="ECO:0000256" key="1">
    <source>
        <dbReference type="ARBA" id="ARBA00000085"/>
    </source>
</evidence>
<dbReference type="PRINTS" id="PR00344">
    <property type="entry name" value="BCTRLSENSOR"/>
</dbReference>
<dbReference type="SMART" id="SM00387">
    <property type="entry name" value="HATPase_c"/>
    <property type="match status" value="1"/>
</dbReference>
<reference evidence="11 12" key="1">
    <citation type="submission" date="2006-10" db="EMBL/GenBank/DDBJ databases">
        <title>Complete sequence of Syntrophobacter fumaroxidans MPOB.</title>
        <authorList>
            <consortium name="US DOE Joint Genome Institute"/>
            <person name="Copeland A."/>
            <person name="Lucas S."/>
            <person name="Lapidus A."/>
            <person name="Barry K."/>
            <person name="Detter J.C."/>
            <person name="Glavina del Rio T."/>
            <person name="Hammon N."/>
            <person name="Israni S."/>
            <person name="Pitluck S."/>
            <person name="Goltsman E.G."/>
            <person name="Martinez M."/>
            <person name="Schmutz J."/>
            <person name="Larimer F."/>
            <person name="Land M."/>
            <person name="Hauser L."/>
            <person name="Kyrpides N."/>
            <person name="Kim E."/>
            <person name="Boone D.R."/>
            <person name="Brockman F."/>
            <person name="Culley D."/>
            <person name="Ferry J."/>
            <person name="Gunsalus R."/>
            <person name="McInerney M.J."/>
            <person name="Morrison M."/>
            <person name="Plugge C."/>
            <person name="Rohlin L."/>
            <person name="Scholten J."/>
            <person name="Sieber J."/>
            <person name="Stams A.J.M."/>
            <person name="Worm P."/>
            <person name="Henstra A.M."/>
            <person name="Richardson P."/>
        </authorList>
    </citation>
    <scope>NUCLEOTIDE SEQUENCE [LARGE SCALE GENOMIC DNA]</scope>
    <source>
        <strain evidence="12">DSM 10017 / MPOB</strain>
    </source>
</reference>
<dbReference type="InParanoid" id="A0LFY9"/>
<gene>
    <name evidence="11" type="ordered locus">Sfum_0642</name>
</gene>
<dbReference type="PROSITE" id="PS50109">
    <property type="entry name" value="HIS_KIN"/>
    <property type="match status" value="1"/>
</dbReference>
<keyword evidence="8" id="KW-0902">Two-component regulatory system</keyword>
<dbReference type="KEGG" id="sfu:Sfum_0642"/>
<dbReference type="SUPFAM" id="SSF55874">
    <property type="entry name" value="ATPase domain of HSP90 chaperone/DNA topoisomerase II/histidine kinase"/>
    <property type="match status" value="1"/>
</dbReference>
<organism evidence="11 12">
    <name type="scientific">Syntrophobacter fumaroxidans (strain DSM 10017 / MPOB)</name>
    <dbReference type="NCBI Taxonomy" id="335543"/>
    <lineage>
        <taxon>Bacteria</taxon>
        <taxon>Pseudomonadati</taxon>
        <taxon>Thermodesulfobacteriota</taxon>
        <taxon>Syntrophobacteria</taxon>
        <taxon>Syntrophobacterales</taxon>
        <taxon>Syntrophobacteraceae</taxon>
        <taxon>Syntrophobacter</taxon>
    </lineage>
</organism>
<dbReference type="STRING" id="335543.Sfum_0642"/>
<dbReference type="GO" id="GO:0000155">
    <property type="term" value="F:phosphorelay sensor kinase activity"/>
    <property type="evidence" value="ECO:0007669"/>
    <property type="project" value="InterPro"/>
</dbReference>
<keyword evidence="12" id="KW-1185">Reference proteome</keyword>
<feature type="domain" description="Histidine kinase" evidence="10">
    <location>
        <begin position="273"/>
        <end position="485"/>
    </location>
</feature>
<dbReference type="Pfam" id="PF02518">
    <property type="entry name" value="HATPase_c"/>
    <property type="match status" value="1"/>
</dbReference>
<keyword evidence="5" id="KW-0547">Nucleotide-binding</keyword>
<dbReference type="Gene3D" id="1.10.287.130">
    <property type="match status" value="1"/>
</dbReference>
<dbReference type="InterPro" id="IPR004358">
    <property type="entry name" value="Sig_transdc_His_kin-like_C"/>
</dbReference>
<keyword evidence="4" id="KW-0808">Transferase</keyword>
<dbReference type="InterPro" id="IPR036097">
    <property type="entry name" value="HisK_dim/P_sf"/>
</dbReference>
<keyword evidence="7" id="KW-0067">ATP-binding</keyword>
<accession>A0LFY9</accession>
<evidence type="ECO:0000313" key="12">
    <source>
        <dbReference type="Proteomes" id="UP000001784"/>
    </source>
</evidence>
<dbReference type="HOGENOM" id="CLU_000445_89_29_7"/>
<evidence type="ECO:0000256" key="2">
    <source>
        <dbReference type="ARBA" id="ARBA00012438"/>
    </source>
</evidence>
<dbReference type="Gene3D" id="3.30.565.10">
    <property type="entry name" value="Histidine kinase-like ATPase, C-terminal domain"/>
    <property type="match status" value="1"/>
</dbReference>
<dbReference type="PANTHER" id="PTHR43065:SF10">
    <property type="entry name" value="PEROXIDE STRESS-ACTIVATED HISTIDINE KINASE MAK3"/>
    <property type="match status" value="1"/>
</dbReference>
<dbReference type="RefSeq" id="WP_011697514.1">
    <property type="nucleotide sequence ID" value="NC_008554.1"/>
</dbReference>
<proteinExistence type="predicted"/>
<dbReference type="SUPFAM" id="SSF47384">
    <property type="entry name" value="Homodimeric domain of signal transducing histidine kinase"/>
    <property type="match status" value="1"/>
</dbReference>
<evidence type="ECO:0000256" key="3">
    <source>
        <dbReference type="ARBA" id="ARBA00022553"/>
    </source>
</evidence>
<name>A0LFY9_SYNFM</name>
<keyword evidence="9" id="KW-0472">Membrane</keyword>
<dbReference type="GO" id="GO:0005524">
    <property type="term" value="F:ATP binding"/>
    <property type="evidence" value="ECO:0007669"/>
    <property type="project" value="UniProtKB-KW"/>
</dbReference>
<protein>
    <recommendedName>
        <fullName evidence="2">histidine kinase</fullName>
        <ecNumber evidence="2">2.7.13.3</ecNumber>
    </recommendedName>
</protein>
<dbReference type="InterPro" id="IPR005467">
    <property type="entry name" value="His_kinase_dom"/>
</dbReference>
<evidence type="ECO:0000256" key="8">
    <source>
        <dbReference type="ARBA" id="ARBA00023012"/>
    </source>
</evidence>
<sequence precursor="true">MINRVGLRGGILTVIVLLVSVTIASSLLGIWWIRRATSLFVNSIDTSVAAVNVTQELETALAMQRGLLSYYFLDGNAEWLTQLDHHRLGFEEWLKKARELSRSDRHHELLNEIESKYVRHNGARDQAISLYDSGNRDGGLKLVRETRNPFYSVRELCEQYKQMQYREISLVRTNILERMSLLRSISFAVMGLGIALGLGLVILIHRRILEPIGRLAVETGRTGSRPADEVKALAENVHGLLKDVDRTQTQLQQSREHLLQSEKLALVGKLAAGVAHSIRNPLTSVKMRLFTMERTLDLSSNQKEDFDVISDEIRHIDNILQNFLEFSRPPKLKMQRISPSDVVDMAIQLLRHRIESYGVTLELYRQRRLPEIEGDPEQLKEVLVNLIVNACEAMGDGGKILIREEEGVTEPQGRVAVVRVSDNGPGIPEAIREKVFQPFFSTKEEGTGLGLSIAARIIEEHKGCLNLRARQSKGATFIITLPCKEDGAWLRS</sequence>
<keyword evidence="9" id="KW-1133">Transmembrane helix</keyword>
<dbReference type="CDD" id="cd00082">
    <property type="entry name" value="HisKA"/>
    <property type="match status" value="1"/>
</dbReference>
<keyword evidence="6 11" id="KW-0418">Kinase</keyword>
<comment type="catalytic activity">
    <reaction evidence="1">
        <text>ATP + protein L-histidine = ADP + protein N-phospho-L-histidine.</text>
        <dbReference type="EC" id="2.7.13.3"/>
    </reaction>
</comment>
<dbReference type="InterPro" id="IPR036890">
    <property type="entry name" value="HATPase_C_sf"/>
</dbReference>
<feature type="transmembrane region" description="Helical" evidence="9">
    <location>
        <begin position="185"/>
        <end position="204"/>
    </location>
</feature>
<evidence type="ECO:0000259" key="10">
    <source>
        <dbReference type="PROSITE" id="PS50109"/>
    </source>
</evidence>
<keyword evidence="3" id="KW-0597">Phosphoprotein</keyword>
<evidence type="ECO:0000313" key="11">
    <source>
        <dbReference type="EMBL" id="ABK16341.1"/>
    </source>
</evidence>
<dbReference type="EC" id="2.7.13.3" evidence="2"/>
<dbReference type="SMART" id="SM00388">
    <property type="entry name" value="HisKA"/>
    <property type="match status" value="1"/>
</dbReference>
<dbReference type="PANTHER" id="PTHR43065">
    <property type="entry name" value="SENSOR HISTIDINE KINASE"/>
    <property type="match status" value="1"/>
</dbReference>
<dbReference type="AlphaFoldDB" id="A0LFY9"/>
<keyword evidence="9" id="KW-0812">Transmembrane</keyword>
<feature type="transmembrane region" description="Helical" evidence="9">
    <location>
        <begin position="12"/>
        <end position="33"/>
    </location>
</feature>
<evidence type="ECO:0000256" key="5">
    <source>
        <dbReference type="ARBA" id="ARBA00022741"/>
    </source>
</evidence>
<dbReference type="InterPro" id="IPR003661">
    <property type="entry name" value="HisK_dim/P_dom"/>
</dbReference>
<evidence type="ECO:0000256" key="6">
    <source>
        <dbReference type="ARBA" id="ARBA00022777"/>
    </source>
</evidence>
<dbReference type="Proteomes" id="UP000001784">
    <property type="component" value="Chromosome"/>
</dbReference>
<evidence type="ECO:0000256" key="4">
    <source>
        <dbReference type="ARBA" id="ARBA00022679"/>
    </source>
</evidence>
<dbReference type="InterPro" id="IPR003594">
    <property type="entry name" value="HATPase_dom"/>
</dbReference>
<dbReference type="OrthoDB" id="9781147at2"/>
<dbReference type="eggNOG" id="COG4191">
    <property type="taxonomic scope" value="Bacteria"/>
</dbReference>
<dbReference type="EMBL" id="CP000478">
    <property type="protein sequence ID" value="ABK16341.1"/>
    <property type="molecule type" value="Genomic_DNA"/>
</dbReference>
<evidence type="ECO:0000256" key="9">
    <source>
        <dbReference type="SAM" id="Phobius"/>
    </source>
</evidence>
<evidence type="ECO:0000256" key="7">
    <source>
        <dbReference type="ARBA" id="ARBA00022840"/>
    </source>
</evidence>
<dbReference type="Pfam" id="PF00512">
    <property type="entry name" value="HisKA"/>
    <property type="match status" value="1"/>
</dbReference>